<dbReference type="Gene3D" id="3.10.180.10">
    <property type="entry name" value="2,3-Dihydroxybiphenyl 1,2-Dioxygenase, domain 1"/>
    <property type="match status" value="1"/>
</dbReference>
<dbReference type="EMBL" id="CP011389">
    <property type="protein sequence ID" value="AKH17204.1"/>
    <property type="molecule type" value="Genomic_DNA"/>
</dbReference>
<feature type="domain" description="VOC" evidence="1">
    <location>
        <begin position="17"/>
        <end position="144"/>
    </location>
</feature>
<name>A0A0F7JPK0_9DEIO</name>
<dbReference type="Proteomes" id="UP000034024">
    <property type="component" value="Chromosome"/>
</dbReference>
<dbReference type="PROSITE" id="PS51819">
    <property type="entry name" value="VOC"/>
    <property type="match status" value="1"/>
</dbReference>
<evidence type="ECO:0000259" key="1">
    <source>
        <dbReference type="PROSITE" id="PS51819"/>
    </source>
</evidence>
<organism evidence="2 3">
    <name type="scientific">Deinococcus soli</name>
    <name type="common">ex Cha et al. 2016</name>
    <dbReference type="NCBI Taxonomy" id="1309411"/>
    <lineage>
        <taxon>Bacteria</taxon>
        <taxon>Thermotogati</taxon>
        <taxon>Deinococcota</taxon>
        <taxon>Deinococci</taxon>
        <taxon>Deinococcales</taxon>
        <taxon>Deinococcaceae</taxon>
        <taxon>Deinococcus</taxon>
    </lineage>
</organism>
<dbReference type="SUPFAM" id="SSF54593">
    <property type="entry name" value="Glyoxalase/Bleomycin resistance protein/Dihydroxybiphenyl dioxygenase"/>
    <property type="match status" value="2"/>
</dbReference>
<keyword evidence="2" id="KW-0223">Dioxygenase</keyword>
<dbReference type="InterPro" id="IPR029068">
    <property type="entry name" value="Glyas_Bleomycin-R_OHBP_Dase"/>
</dbReference>
<dbReference type="PATRIC" id="fig|1309411.5.peg.1888"/>
<evidence type="ECO:0000313" key="3">
    <source>
        <dbReference type="Proteomes" id="UP000034024"/>
    </source>
</evidence>
<gene>
    <name evidence="2" type="ORF">SY84_09260</name>
</gene>
<dbReference type="GO" id="GO:0051213">
    <property type="term" value="F:dioxygenase activity"/>
    <property type="evidence" value="ECO:0007669"/>
    <property type="project" value="UniProtKB-KW"/>
</dbReference>
<dbReference type="InterPro" id="IPR037523">
    <property type="entry name" value="VOC_core"/>
</dbReference>
<evidence type="ECO:0000313" key="2">
    <source>
        <dbReference type="EMBL" id="AKH17204.1"/>
    </source>
</evidence>
<keyword evidence="3" id="KW-1185">Reference proteome</keyword>
<dbReference type="KEGG" id="dch:SY84_09260"/>
<dbReference type="AlphaFoldDB" id="A0A0F7JPK0"/>
<protein>
    <submittedName>
        <fullName evidence="2">Glyoxalase/bleomycin resistance protein/dioxygenase</fullName>
    </submittedName>
</protein>
<reference evidence="2 3" key="1">
    <citation type="submission" date="2015-01" db="EMBL/GenBank/DDBJ databases">
        <title>Deinococcus soli/N5/whole genome sequencing.</title>
        <authorList>
            <person name="Kim M.K."/>
            <person name="Srinivasan S."/>
            <person name="Lee J.-J."/>
        </authorList>
    </citation>
    <scope>NUCLEOTIDE SEQUENCE [LARGE SCALE GENOMIC DNA]</scope>
    <source>
        <strain evidence="2 3">N5</strain>
    </source>
</reference>
<keyword evidence="2" id="KW-0560">Oxidoreductase</keyword>
<dbReference type="RefSeq" id="WP_046843774.1">
    <property type="nucleotide sequence ID" value="NZ_CP011389.1"/>
</dbReference>
<sequence length="293" mass="32091">MTLAVPTSLSGPSPILDLAGVTLEVNHLGRAVRFYGQVLGLPLHHLDEPRRVARLGVNAAQSLTLWEPVTRQPNEPWLAPLWARGAGHLHLAFQVRPEDLPRCRTLLGTHGLPWQEIDLGTPDAPDPTLYFFDPFGHGLELRGVNRHDPRQPLCPAPDHPLTPDTHTLPVIGLREAALAFSDYAAMKARLPRAYGFAFAREQDDRDFAQFTLGPWPEPDGNGTPHRWLYAWDAQVGLADMLGGDHALLEFYADVPAVAARVQAEGLPCVADAGRLAARDPDGHVFVFRPAPGC</sequence>
<accession>A0A0F7JPK0</accession>
<proteinExistence type="predicted"/>